<dbReference type="Pfam" id="PF00724">
    <property type="entry name" value="Oxidored_FMN"/>
    <property type="match status" value="1"/>
</dbReference>
<proteinExistence type="predicted"/>
<name>A0A8I0TW83_9ACTN</name>
<comment type="caution">
    <text evidence="2">The sequence shown here is derived from an EMBL/GenBank/DDBJ whole genome shotgun (WGS) entry which is preliminary data.</text>
</comment>
<dbReference type="EC" id="1.-.-.-" evidence="2"/>
<dbReference type="Gene3D" id="3.20.20.70">
    <property type="entry name" value="Aldolase class I"/>
    <property type="match status" value="1"/>
</dbReference>
<evidence type="ECO:0000259" key="1">
    <source>
        <dbReference type="Pfam" id="PF00724"/>
    </source>
</evidence>
<gene>
    <name evidence="2" type="ORF">H4687_008851</name>
</gene>
<keyword evidence="3" id="KW-1185">Reference proteome</keyword>
<dbReference type="AlphaFoldDB" id="A0A8I0TW83"/>
<dbReference type="InterPro" id="IPR013785">
    <property type="entry name" value="Aldolase_TIM"/>
</dbReference>
<evidence type="ECO:0000313" key="3">
    <source>
        <dbReference type="Proteomes" id="UP000629287"/>
    </source>
</evidence>
<dbReference type="GO" id="GO:0010181">
    <property type="term" value="F:FMN binding"/>
    <property type="evidence" value="ECO:0007669"/>
    <property type="project" value="InterPro"/>
</dbReference>
<feature type="domain" description="NADH:flavin oxidoreductase/NADH oxidase N-terminal" evidence="1">
    <location>
        <begin position="1"/>
        <end position="51"/>
    </location>
</feature>
<dbReference type="SUPFAM" id="SSF51395">
    <property type="entry name" value="FMN-linked oxidoreductases"/>
    <property type="match status" value="1"/>
</dbReference>
<protein>
    <submittedName>
        <fullName evidence="2">N-ethylmaleimide reductase</fullName>
        <ecNumber evidence="2">1.-.-.-</ecNumber>
    </submittedName>
</protein>
<dbReference type="InterPro" id="IPR001155">
    <property type="entry name" value="OxRdtase_FMN_N"/>
</dbReference>
<dbReference type="EMBL" id="JADBGF010000001">
    <property type="protein sequence ID" value="MBE1602722.1"/>
    <property type="molecule type" value="Genomic_DNA"/>
</dbReference>
<reference evidence="2 3" key="1">
    <citation type="submission" date="2020-10" db="EMBL/GenBank/DDBJ databases">
        <title>Sequencing the genomes of 1000 actinobacteria strains.</title>
        <authorList>
            <person name="Klenk H.-P."/>
        </authorList>
    </citation>
    <scope>NUCLEOTIDE SEQUENCE [LARGE SCALE GENOMIC DNA]</scope>
    <source>
        <strain evidence="2 3">DSM 41803</strain>
    </source>
</reference>
<evidence type="ECO:0000313" key="2">
    <source>
        <dbReference type="EMBL" id="MBE1602722.1"/>
    </source>
</evidence>
<dbReference type="Proteomes" id="UP000629287">
    <property type="component" value="Unassembled WGS sequence"/>
</dbReference>
<dbReference type="GO" id="GO:0016491">
    <property type="term" value="F:oxidoreductase activity"/>
    <property type="evidence" value="ECO:0007669"/>
    <property type="project" value="UniProtKB-KW"/>
</dbReference>
<accession>A0A8I0TW83</accession>
<keyword evidence="2" id="KW-0560">Oxidoreductase</keyword>
<organism evidence="2 3">
    <name type="scientific">Streptomyces stelliscabiei</name>
    <dbReference type="NCBI Taxonomy" id="146820"/>
    <lineage>
        <taxon>Bacteria</taxon>
        <taxon>Bacillati</taxon>
        <taxon>Actinomycetota</taxon>
        <taxon>Actinomycetes</taxon>
        <taxon>Kitasatosporales</taxon>
        <taxon>Streptomycetaceae</taxon>
        <taxon>Streptomyces</taxon>
    </lineage>
</organism>
<sequence>MATYCAQRASAGLIITEGTQPSAGGQGCTTPGLHSAAQVDAWRKATDAVHARCLHGRLPLTRPTRAR</sequence>